<dbReference type="RefSeq" id="WP_320001058.1">
    <property type="nucleotide sequence ID" value="NZ_CP138348.1"/>
</dbReference>
<dbReference type="EMBL" id="CP138348">
    <property type="protein sequence ID" value="WPF87521.1"/>
    <property type="molecule type" value="Genomic_DNA"/>
</dbReference>
<dbReference type="AlphaFoldDB" id="A0AAF1C4N8"/>
<gene>
    <name evidence="1" type="ORF">SAY89_11970</name>
</gene>
<name>A0AAF1C4N8_9CHRO</name>
<proteinExistence type="predicted"/>
<accession>A0AAF1C4N8</accession>
<sequence>MNNINLQKINDSNRFYLYLTQAKDVFTGTVLAKSYNQQLGKFASRDINGVTYFIIETFTNPNIFELTRKVQEFINNFEKIEREANKYDHSNIKAQVNRLTNDERYKIVADTLQYNIKFSNKAIERLAKIAYYSGYELKIVKRQEVELNESFENYIR</sequence>
<reference evidence="1" key="1">
    <citation type="submission" date="2023-11" db="EMBL/GenBank/DDBJ databases">
        <title>Genome sequence of Cyanobacterium aponinum BCRC AL20115.</title>
        <authorList>
            <person name="Chang H.-Y."/>
            <person name="Lin K.-M."/>
            <person name="Hsueh H.-T."/>
            <person name="Chu H.-A."/>
            <person name="Kuo C.-H."/>
        </authorList>
    </citation>
    <scope>NUCLEOTIDE SEQUENCE</scope>
    <source>
        <strain evidence="1">AL20115</strain>
    </source>
</reference>
<evidence type="ECO:0000313" key="1">
    <source>
        <dbReference type="EMBL" id="WPF87521.1"/>
    </source>
</evidence>
<protein>
    <submittedName>
        <fullName evidence="1">Uncharacterized protein</fullName>
    </submittedName>
</protein>
<organism evidence="1">
    <name type="scientific">Cyanobacterium aponinum AL20115</name>
    <dbReference type="NCBI Taxonomy" id="3090662"/>
    <lineage>
        <taxon>Bacteria</taxon>
        <taxon>Bacillati</taxon>
        <taxon>Cyanobacteriota</taxon>
        <taxon>Cyanophyceae</taxon>
        <taxon>Oscillatoriophycideae</taxon>
        <taxon>Chroococcales</taxon>
        <taxon>Geminocystaceae</taxon>
        <taxon>Cyanobacterium</taxon>
    </lineage>
</organism>